<accession>A0AAV4RX26</accession>
<organism evidence="1 2">
    <name type="scientific">Caerostris darwini</name>
    <dbReference type="NCBI Taxonomy" id="1538125"/>
    <lineage>
        <taxon>Eukaryota</taxon>
        <taxon>Metazoa</taxon>
        <taxon>Ecdysozoa</taxon>
        <taxon>Arthropoda</taxon>
        <taxon>Chelicerata</taxon>
        <taxon>Arachnida</taxon>
        <taxon>Araneae</taxon>
        <taxon>Araneomorphae</taxon>
        <taxon>Entelegynae</taxon>
        <taxon>Araneoidea</taxon>
        <taxon>Araneidae</taxon>
        <taxon>Caerostris</taxon>
    </lineage>
</organism>
<evidence type="ECO:0000313" key="1">
    <source>
        <dbReference type="EMBL" id="GIY25664.1"/>
    </source>
</evidence>
<dbReference type="EMBL" id="BPLQ01006841">
    <property type="protein sequence ID" value="GIY25664.1"/>
    <property type="molecule type" value="Genomic_DNA"/>
</dbReference>
<evidence type="ECO:0000313" key="2">
    <source>
        <dbReference type="Proteomes" id="UP001054837"/>
    </source>
</evidence>
<name>A0AAV4RX26_9ARAC</name>
<keyword evidence="2" id="KW-1185">Reference proteome</keyword>
<comment type="caution">
    <text evidence="1">The sequence shown here is derived from an EMBL/GenBank/DDBJ whole genome shotgun (WGS) entry which is preliminary data.</text>
</comment>
<proteinExistence type="predicted"/>
<protein>
    <submittedName>
        <fullName evidence="1">Uncharacterized protein</fullName>
    </submittedName>
</protein>
<dbReference type="Proteomes" id="UP001054837">
    <property type="component" value="Unassembled WGS sequence"/>
</dbReference>
<sequence>MALIRARPYSFELFFSRKVQPKPKWKENMPSVQFDRMSRLSGGPESSLTVQIILEGEWEKFFLCVGNPFRLSSFPEISPGLLMVDGSGKIPNLR</sequence>
<dbReference type="AlphaFoldDB" id="A0AAV4RX26"/>
<gene>
    <name evidence="1" type="ORF">CDAR_263451</name>
</gene>
<reference evidence="1 2" key="1">
    <citation type="submission" date="2021-06" db="EMBL/GenBank/DDBJ databases">
        <title>Caerostris darwini draft genome.</title>
        <authorList>
            <person name="Kono N."/>
            <person name="Arakawa K."/>
        </authorList>
    </citation>
    <scope>NUCLEOTIDE SEQUENCE [LARGE SCALE GENOMIC DNA]</scope>
</reference>